<dbReference type="SUPFAM" id="SSF49899">
    <property type="entry name" value="Concanavalin A-like lectins/glucanases"/>
    <property type="match status" value="1"/>
</dbReference>
<reference evidence="2 3" key="1">
    <citation type="journal article" date="2012" name="J. Bacteriol.">
        <title>Complete Genome Sequence of the Fruiting Myxobacterium Corallococcus coralloides DSM 2259.</title>
        <authorList>
            <person name="Huntley S."/>
            <person name="Zhang Y."/>
            <person name="Treuner-Lange A."/>
            <person name="Kneip S."/>
            <person name="Sensen C.W."/>
            <person name="Sogaard-Andersen L."/>
        </authorList>
    </citation>
    <scope>NUCLEOTIDE SEQUENCE [LARGE SCALE GENOMIC DNA]</scope>
    <source>
        <strain evidence="3">ATCC 25202 / DSM 2259 / NBRC 100086 / M2</strain>
    </source>
</reference>
<dbReference type="HOGENOM" id="CLU_768865_0_0_7"/>
<feature type="region of interest" description="Disordered" evidence="1">
    <location>
        <begin position="340"/>
        <end position="360"/>
    </location>
</feature>
<dbReference type="EMBL" id="CP003389">
    <property type="protein sequence ID" value="AFE05341.1"/>
    <property type="molecule type" value="Genomic_DNA"/>
</dbReference>
<gene>
    <name evidence="2" type="ordered locus">COCOR_03629</name>
</gene>
<feature type="compositionally biased region" description="Basic and acidic residues" evidence="1">
    <location>
        <begin position="344"/>
        <end position="360"/>
    </location>
</feature>
<dbReference type="Gene3D" id="2.60.120.200">
    <property type="match status" value="1"/>
</dbReference>
<sequence>MTAVDASGHGNHGEYSAGGITLGLSGFKGGDTAALFDGLMGRIVVPNSKALNPRQLTLEAKINWSGPNPGPIRYTQRIFEKSSYEQRAEYALTIDGGDGHVVVDLRVRTALNGLDVNVSARSRSEVPQGVETHIVATFDGQEIRIYFNGMLESQTDLGANAGDLLLKYPSPPPPSLDGYLGIGNQTYPSRPRPFHGLIDEVALYGTALSAERVLAHYQAQFPERVTFQYAVKFVCGEAPGAAVAPGLYFTAINVHNPAYKEIGFRVKVAVAMPGLKPGPVSEFVRANLGPDEALEIDCSDILKISGVDARFLKGFVVIETAGIELDVVAVYSAAGRDGPISTMHTERVPPRRREERNDKA</sequence>
<dbReference type="InParanoid" id="H8MNB5"/>
<dbReference type="KEGG" id="ccx:COCOR_03629"/>
<dbReference type="AlphaFoldDB" id="H8MNB5"/>
<organism evidence="2 3">
    <name type="scientific">Corallococcus coralloides (strain ATCC 25202 / DSM 2259 / NBRC 100086 / M2)</name>
    <name type="common">Myxococcus coralloides</name>
    <dbReference type="NCBI Taxonomy" id="1144275"/>
    <lineage>
        <taxon>Bacteria</taxon>
        <taxon>Pseudomonadati</taxon>
        <taxon>Myxococcota</taxon>
        <taxon>Myxococcia</taxon>
        <taxon>Myxococcales</taxon>
        <taxon>Cystobacterineae</taxon>
        <taxon>Myxococcaceae</taxon>
        <taxon>Corallococcus</taxon>
    </lineage>
</organism>
<reference evidence="3" key="2">
    <citation type="submission" date="2012-03" db="EMBL/GenBank/DDBJ databases">
        <title>Genome sequence of the fruiting myxobacterium Corallococcus coralloides DSM 2259.</title>
        <authorList>
            <person name="Huntley S."/>
            <person name="Zhang Y."/>
            <person name="Treuner-Lange A."/>
            <person name="Sensen C.W."/>
            <person name="Sogaard-Andersen L."/>
        </authorList>
    </citation>
    <scope>NUCLEOTIDE SEQUENCE [LARGE SCALE GENOMIC DNA]</scope>
    <source>
        <strain evidence="3">ATCC 25202 / DSM 2259 / NBRC 100086 / M2</strain>
    </source>
</reference>
<dbReference type="STRING" id="1144275.COCOR_03629"/>
<evidence type="ECO:0000313" key="2">
    <source>
        <dbReference type="EMBL" id="AFE05341.1"/>
    </source>
</evidence>
<dbReference type="eggNOG" id="ENOG5033AZ1">
    <property type="taxonomic scope" value="Bacteria"/>
</dbReference>
<evidence type="ECO:0000256" key="1">
    <source>
        <dbReference type="SAM" id="MobiDB-lite"/>
    </source>
</evidence>
<evidence type="ECO:0008006" key="4">
    <source>
        <dbReference type="Google" id="ProtNLM"/>
    </source>
</evidence>
<name>H8MNB5_CORCM</name>
<dbReference type="Proteomes" id="UP000007587">
    <property type="component" value="Chromosome"/>
</dbReference>
<evidence type="ECO:0000313" key="3">
    <source>
        <dbReference type="Proteomes" id="UP000007587"/>
    </source>
</evidence>
<accession>H8MNB5</accession>
<dbReference type="InterPro" id="IPR013320">
    <property type="entry name" value="ConA-like_dom_sf"/>
</dbReference>
<protein>
    <recommendedName>
        <fullName evidence="4">LamG domain-containing protein</fullName>
    </recommendedName>
</protein>
<proteinExistence type="predicted"/>
<keyword evidence="3" id="KW-1185">Reference proteome</keyword>
<dbReference type="Pfam" id="PF13385">
    <property type="entry name" value="Laminin_G_3"/>
    <property type="match status" value="1"/>
</dbReference>